<accession>A0A419RWP9</accession>
<dbReference type="RefSeq" id="WP_120049206.1">
    <property type="nucleotide sequence ID" value="NZ_RAHX01000001.1"/>
</dbReference>
<organism evidence="3 4">
    <name type="scientific">Aurantiacibacter aquimixticola</name>
    <dbReference type="NCBI Taxonomy" id="1958945"/>
    <lineage>
        <taxon>Bacteria</taxon>
        <taxon>Pseudomonadati</taxon>
        <taxon>Pseudomonadota</taxon>
        <taxon>Alphaproteobacteria</taxon>
        <taxon>Sphingomonadales</taxon>
        <taxon>Erythrobacteraceae</taxon>
        <taxon>Aurantiacibacter</taxon>
    </lineage>
</organism>
<sequence length="309" mass="32864">MFGRSLPALLALLATACVAPQPPAPPASASVVQAAREVAAPAAEWTANCTDWDEWDKRAAPFRVHGDTYHVGTCGISALLVAGAEGHVLLDTGTRGGARVVLENIRLLGFRPENLAAVLTSHEHFDHVGGAWWVHQNSGAPILTSPQAEQVIKTGQDHPDDPQRGMHTPMRPVPAQYVSAITPGQPVTIAGLTFTPIATPGHTPGALSWQWESCEGTDCKTIVYADSLSPVSADGYRFSDRPNYVAAYRDGLSRLAALDCDILLTPHPSASRMRDKLVAGDLTAAPGCAEYAAAIEERLDRRLAEEAAQ</sequence>
<keyword evidence="4" id="KW-1185">Reference proteome</keyword>
<keyword evidence="1" id="KW-0732">Signal</keyword>
<dbReference type="Gene3D" id="3.60.15.10">
    <property type="entry name" value="Ribonuclease Z/Hydroxyacylglutathione hydrolase-like"/>
    <property type="match status" value="1"/>
</dbReference>
<keyword evidence="3" id="KW-0378">Hydrolase</keyword>
<dbReference type="PANTHER" id="PTHR42951">
    <property type="entry name" value="METALLO-BETA-LACTAMASE DOMAIN-CONTAINING"/>
    <property type="match status" value="1"/>
</dbReference>
<evidence type="ECO:0000313" key="4">
    <source>
        <dbReference type="Proteomes" id="UP000285232"/>
    </source>
</evidence>
<feature type="chain" id="PRO_5018998021" evidence="1">
    <location>
        <begin position="20"/>
        <end position="309"/>
    </location>
</feature>
<feature type="domain" description="Metallo-beta-lactamase" evidence="2">
    <location>
        <begin position="75"/>
        <end position="267"/>
    </location>
</feature>
<dbReference type="PROSITE" id="PS51257">
    <property type="entry name" value="PROKAR_LIPOPROTEIN"/>
    <property type="match status" value="1"/>
</dbReference>
<dbReference type="OrthoDB" id="9773738at2"/>
<protein>
    <submittedName>
        <fullName evidence="3">MBL fold metallo-hydrolase</fullName>
    </submittedName>
</protein>
<reference evidence="3 4" key="1">
    <citation type="journal article" date="2017" name="Int. J. Syst. Evol. Microbiol.">
        <title>Erythrobacter aquimixticola sp. nov., isolated from the junction between the ocean and a freshwater spring.</title>
        <authorList>
            <person name="Park S."/>
            <person name="Jung Y.T."/>
            <person name="Choi S.J."/>
            <person name="Yoon J.H."/>
        </authorList>
    </citation>
    <scope>NUCLEOTIDE SEQUENCE [LARGE SCALE GENOMIC DNA]</scope>
    <source>
        <strain evidence="3 4">JSSK-14</strain>
    </source>
</reference>
<dbReference type="Pfam" id="PF00753">
    <property type="entry name" value="Lactamase_B"/>
    <property type="match status" value="1"/>
</dbReference>
<dbReference type="SUPFAM" id="SSF56281">
    <property type="entry name" value="Metallo-hydrolase/oxidoreductase"/>
    <property type="match status" value="1"/>
</dbReference>
<dbReference type="PANTHER" id="PTHR42951:SF17">
    <property type="entry name" value="METALLO-BETA-LACTAMASE DOMAIN-CONTAINING PROTEIN"/>
    <property type="match status" value="1"/>
</dbReference>
<dbReference type="EMBL" id="RAHX01000001">
    <property type="protein sequence ID" value="RJY10197.1"/>
    <property type="molecule type" value="Genomic_DNA"/>
</dbReference>
<name>A0A419RWP9_9SPHN</name>
<dbReference type="Proteomes" id="UP000285232">
    <property type="component" value="Unassembled WGS sequence"/>
</dbReference>
<evidence type="ECO:0000256" key="1">
    <source>
        <dbReference type="SAM" id="SignalP"/>
    </source>
</evidence>
<dbReference type="InterPro" id="IPR001279">
    <property type="entry name" value="Metallo-B-lactamas"/>
</dbReference>
<dbReference type="GO" id="GO:0016787">
    <property type="term" value="F:hydrolase activity"/>
    <property type="evidence" value="ECO:0007669"/>
    <property type="project" value="UniProtKB-KW"/>
</dbReference>
<feature type="signal peptide" evidence="1">
    <location>
        <begin position="1"/>
        <end position="19"/>
    </location>
</feature>
<evidence type="ECO:0000313" key="3">
    <source>
        <dbReference type="EMBL" id="RJY10197.1"/>
    </source>
</evidence>
<dbReference type="InterPro" id="IPR036866">
    <property type="entry name" value="RibonucZ/Hydroxyglut_hydro"/>
</dbReference>
<comment type="caution">
    <text evidence="3">The sequence shown here is derived from an EMBL/GenBank/DDBJ whole genome shotgun (WGS) entry which is preliminary data.</text>
</comment>
<dbReference type="SMART" id="SM00849">
    <property type="entry name" value="Lactamase_B"/>
    <property type="match status" value="1"/>
</dbReference>
<proteinExistence type="predicted"/>
<dbReference type="AlphaFoldDB" id="A0A419RWP9"/>
<evidence type="ECO:0000259" key="2">
    <source>
        <dbReference type="SMART" id="SM00849"/>
    </source>
</evidence>
<gene>
    <name evidence="3" type="ORF">D6201_04815</name>
</gene>
<dbReference type="InterPro" id="IPR050855">
    <property type="entry name" value="NDM-1-like"/>
</dbReference>